<name>A0AAV2HU89_LYMST</name>
<organism evidence="3 4">
    <name type="scientific">Lymnaea stagnalis</name>
    <name type="common">Great pond snail</name>
    <name type="synonym">Helix stagnalis</name>
    <dbReference type="NCBI Taxonomy" id="6523"/>
    <lineage>
        <taxon>Eukaryota</taxon>
        <taxon>Metazoa</taxon>
        <taxon>Spiralia</taxon>
        <taxon>Lophotrochozoa</taxon>
        <taxon>Mollusca</taxon>
        <taxon>Gastropoda</taxon>
        <taxon>Heterobranchia</taxon>
        <taxon>Euthyneura</taxon>
        <taxon>Panpulmonata</taxon>
        <taxon>Hygrophila</taxon>
        <taxon>Lymnaeoidea</taxon>
        <taxon>Lymnaeidae</taxon>
        <taxon>Lymnaea</taxon>
    </lineage>
</organism>
<dbReference type="AlphaFoldDB" id="A0AAV2HU89"/>
<gene>
    <name evidence="3" type="ORF">GSLYS_00010947001</name>
</gene>
<feature type="compositionally biased region" description="Low complexity" evidence="1">
    <location>
        <begin position="322"/>
        <end position="333"/>
    </location>
</feature>
<sequence>MGVQNSDFGRYELRLWFDEDFDWNVTFYLLEETDLPSEFCQHGTTAATTISDLNSTTSFCVQDYGVVFENDSVDINGAEHVVKYGQMNISSKLSVSGLWNRTIQVSYLQIHIRQLQIDDVKKPYKVTIPHLDKVFTFEIKLRVGLCKNQNNQLNITTILGRDENITVCLKGLVQENLNSIHESIEIQRNAKSKISYSFGDLSTVTLERNLTITISNVTNEDAGSLNFHLKDVQETVEISVLVTPTATVATVEMEQSSSGTSQATSFVMLDKKDLFGVIAALCGAGCFIIITIITGGVALRRRKRTKDPPPSPYPDSTQTYTSSERSSDTPSSSRHVYERISDIISSILRSSSSGSSRSWSSVVTDYRRKVVLSEVVYAEYSLPDGSSWDSFSQRVESDGSDGTLKDCWHRDGTLKDCSHRDGTLTDGTLRNVALNDGTLKDGRLSDRTLRDGTLRDCTLMNYST</sequence>
<dbReference type="EMBL" id="CAXITT010000246">
    <property type="protein sequence ID" value="CAL1537034.1"/>
    <property type="molecule type" value="Genomic_DNA"/>
</dbReference>
<proteinExistence type="predicted"/>
<protein>
    <submittedName>
        <fullName evidence="3">Uncharacterized protein</fullName>
    </submittedName>
</protein>
<keyword evidence="2" id="KW-1133">Transmembrane helix</keyword>
<dbReference type="SUPFAM" id="SSF141571">
    <property type="entry name" value="Pentapeptide repeat-like"/>
    <property type="match status" value="1"/>
</dbReference>
<keyword evidence="4" id="KW-1185">Reference proteome</keyword>
<evidence type="ECO:0000256" key="1">
    <source>
        <dbReference type="SAM" id="MobiDB-lite"/>
    </source>
</evidence>
<keyword evidence="2" id="KW-0812">Transmembrane</keyword>
<evidence type="ECO:0000313" key="3">
    <source>
        <dbReference type="EMBL" id="CAL1537034.1"/>
    </source>
</evidence>
<feature type="region of interest" description="Disordered" evidence="1">
    <location>
        <begin position="301"/>
        <end position="335"/>
    </location>
</feature>
<keyword evidence="2" id="KW-0472">Membrane</keyword>
<reference evidence="3 4" key="1">
    <citation type="submission" date="2024-04" db="EMBL/GenBank/DDBJ databases">
        <authorList>
            <consortium name="Genoscope - CEA"/>
            <person name="William W."/>
        </authorList>
    </citation>
    <scope>NUCLEOTIDE SEQUENCE [LARGE SCALE GENOMIC DNA]</scope>
</reference>
<accession>A0AAV2HU89</accession>
<comment type="caution">
    <text evidence="3">The sequence shown here is derived from an EMBL/GenBank/DDBJ whole genome shotgun (WGS) entry which is preliminary data.</text>
</comment>
<dbReference type="Proteomes" id="UP001497497">
    <property type="component" value="Unassembled WGS sequence"/>
</dbReference>
<evidence type="ECO:0000313" key="4">
    <source>
        <dbReference type="Proteomes" id="UP001497497"/>
    </source>
</evidence>
<evidence type="ECO:0000256" key="2">
    <source>
        <dbReference type="SAM" id="Phobius"/>
    </source>
</evidence>
<feature type="transmembrane region" description="Helical" evidence="2">
    <location>
        <begin position="274"/>
        <end position="299"/>
    </location>
</feature>